<accession>A0A9Q9FIE2</accession>
<feature type="transmembrane region" description="Helical" evidence="1">
    <location>
        <begin position="119"/>
        <end position="139"/>
    </location>
</feature>
<dbReference type="PANTHER" id="PTHR14969:SF13">
    <property type="entry name" value="AT30094P"/>
    <property type="match status" value="1"/>
</dbReference>
<protein>
    <submittedName>
        <fullName evidence="4">Phosphatase PAP2 family protein</fullName>
    </submittedName>
</protein>
<keyword evidence="1" id="KW-0812">Transmembrane</keyword>
<keyword evidence="1" id="KW-1133">Transmembrane helix</keyword>
<dbReference type="Proteomes" id="UP001058016">
    <property type="component" value="Chromosome"/>
</dbReference>
<evidence type="ECO:0000313" key="5">
    <source>
        <dbReference type="Proteomes" id="UP001058016"/>
    </source>
</evidence>
<sequence>MMELDILRFIQSFHTPFLDQLFEMITILGESSLIISIILGIYWCIDKTSGEYVAYSLFSSLMLNNTVKNIVKAKRPIGEEGIRSLRVHTATGYSFPSGHSQAAASTYGALYLLLKKYKYSIFFILIIILVGLSRLYLGVHYPKDVVGGIIIGSLMSYITYRLFVKVENRKLLYLLTLLVFLPAIFNSSSDFARSIGGYSGFVLGIWFEMRYVNFQLSRSVFRRTMCFIIGISSLLSIKMLFSCFMVETDYAKFISNMIISFYGFGLYPYLFNKVSLRSRIN</sequence>
<name>A0A9Q9FIE2_9FIRM</name>
<evidence type="ECO:0000313" key="6">
    <source>
        <dbReference type="Proteomes" id="UP001058072"/>
    </source>
</evidence>
<evidence type="ECO:0000256" key="1">
    <source>
        <dbReference type="SAM" id="Phobius"/>
    </source>
</evidence>
<dbReference type="Proteomes" id="UP001058072">
    <property type="component" value="Chromosome"/>
</dbReference>
<dbReference type="EMBL" id="CP071250">
    <property type="protein sequence ID" value="UUF08144.1"/>
    <property type="molecule type" value="Genomic_DNA"/>
</dbReference>
<evidence type="ECO:0000313" key="3">
    <source>
        <dbReference type="EMBL" id="UUF06916.1"/>
    </source>
</evidence>
<dbReference type="Pfam" id="PF01569">
    <property type="entry name" value="PAP2"/>
    <property type="match status" value="1"/>
</dbReference>
<feature type="transmembrane region" description="Helical" evidence="1">
    <location>
        <begin position="253"/>
        <end position="271"/>
    </location>
</feature>
<feature type="transmembrane region" description="Helical" evidence="1">
    <location>
        <begin position="21"/>
        <end position="43"/>
    </location>
</feature>
<keyword evidence="5" id="KW-1185">Reference proteome</keyword>
<feature type="transmembrane region" description="Helical" evidence="1">
    <location>
        <begin position="171"/>
        <end position="189"/>
    </location>
</feature>
<dbReference type="InterPro" id="IPR000326">
    <property type="entry name" value="PAP2/HPO"/>
</dbReference>
<dbReference type="InterPro" id="IPR036938">
    <property type="entry name" value="PAP2/HPO_sf"/>
</dbReference>
<evidence type="ECO:0000313" key="4">
    <source>
        <dbReference type="EMBL" id="UUF08144.1"/>
    </source>
</evidence>
<reference evidence="4 5" key="1">
    <citation type="submission" date="2021-03" db="EMBL/GenBank/DDBJ databases">
        <title>Comparative Genomics and Metabolomics in the genus Turicibacter.</title>
        <authorList>
            <person name="Maki J."/>
            <person name="Looft T."/>
        </authorList>
    </citation>
    <scope>NUCLEOTIDE SEQUENCE</scope>
    <source>
        <strain evidence="4">ISU324</strain>
        <strain evidence="3 5">MMM721</strain>
    </source>
</reference>
<gene>
    <name evidence="3" type="ORF">J0J69_05210</name>
    <name evidence="4" type="ORF">J0J70_11185</name>
</gene>
<feature type="domain" description="Phosphatidic acid phosphatase type 2/haloperoxidase" evidence="2">
    <location>
        <begin position="49"/>
        <end position="160"/>
    </location>
</feature>
<dbReference type="AlphaFoldDB" id="A0A9Q9FIE2"/>
<dbReference type="PANTHER" id="PTHR14969">
    <property type="entry name" value="SPHINGOSINE-1-PHOSPHATE PHOSPHOHYDROLASE"/>
    <property type="match status" value="1"/>
</dbReference>
<feature type="transmembrane region" description="Helical" evidence="1">
    <location>
        <begin position="224"/>
        <end position="241"/>
    </location>
</feature>
<dbReference type="SUPFAM" id="SSF48317">
    <property type="entry name" value="Acid phosphatase/Vanadium-dependent haloperoxidase"/>
    <property type="match status" value="1"/>
</dbReference>
<feature type="transmembrane region" description="Helical" evidence="1">
    <location>
        <begin position="145"/>
        <end position="164"/>
    </location>
</feature>
<evidence type="ECO:0000259" key="2">
    <source>
        <dbReference type="SMART" id="SM00014"/>
    </source>
</evidence>
<feature type="transmembrane region" description="Helical" evidence="1">
    <location>
        <begin position="195"/>
        <end position="212"/>
    </location>
</feature>
<dbReference type="SMART" id="SM00014">
    <property type="entry name" value="acidPPc"/>
    <property type="match status" value="1"/>
</dbReference>
<dbReference type="Gene3D" id="1.20.144.10">
    <property type="entry name" value="Phosphatidic acid phosphatase type 2/haloperoxidase"/>
    <property type="match status" value="1"/>
</dbReference>
<proteinExistence type="predicted"/>
<dbReference type="EMBL" id="CP071249">
    <property type="protein sequence ID" value="UUF06916.1"/>
    <property type="molecule type" value="Genomic_DNA"/>
</dbReference>
<keyword evidence="1" id="KW-0472">Membrane</keyword>
<organism evidence="4 6">
    <name type="scientific">Turicibacter bilis</name>
    <dbReference type="NCBI Taxonomy" id="2735723"/>
    <lineage>
        <taxon>Bacteria</taxon>
        <taxon>Bacillati</taxon>
        <taxon>Bacillota</taxon>
        <taxon>Erysipelotrichia</taxon>
        <taxon>Erysipelotrichales</taxon>
        <taxon>Turicibacteraceae</taxon>
        <taxon>Turicibacter</taxon>
    </lineage>
</organism>